<dbReference type="EC" id="2.6.1.42" evidence="3"/>
<comment type="similarity">
    <text evidence="2">Belongs to the class-IV pyridoxal-phosphate-dependent aminotransferase family.</text>
</comment>
<comment type="caution">
    <text evidence="10">The sequence shown here is derived from an EMBL/GenBank/DDBJ whole genome shotgun (WGS) entry which is preliminary data.</text>
</comment>
<dbReference type="FunFam" id="3.20.10.10:FF:000004">
    <property type="entry name" value="Branched-chain-amino-acid aminotransferase"/>
    <property type="match status" value="1"/>
</dbReference>
<evidence type="ECO:0000256" key="7">
    <source>
        <dbReference type="ARBA" id="ARBA00022898"/>
    </source>
</evidence>
<dbReference type="Proteomes" id="UP000031036">
    <property type="component" value="Unassembled WGS sequence"/>
</dbReference>
<evidence type="ECO:0000313" key="11">
    <source>
        <dbReference type="Proteomes" id="UP000031036"/>
    </source>
</evidence>
<dbReference type="EMBL" id="JPKZ01000986">
    <property type="protein sequence ID" value="KHN84401.1"/>
    <property type="molecule type" value="Genomic_DNA"/>
</dbReference>
<dbReference type="InterPro" id="IPR005786">
    <property type="entry name" value="B_amino_transII"/>
</dbReference>
<dbReference type="InterPro" id="IPR033939">
    <property type="entry name" value="BCAT_family"/>
</dbReference>
<reference evidence="10 11" key="1">
    <citation type="submission" date="2014-11" db="EMBL/GenBank/DDBJ databases">
        <title>Genetic blueprint of the zoonotic pathogen Toxocara canis.</title>
        <authorList>
            <person name="Zhu X.-Q."/>
            <person name="Korhonen P.K."/>
            <person name="Cai H."/>
            <person name="Young N.D."/>
            <person name="Nejsum P."/>
            <person name="von Samson-Himmelstjerna G."/>
            <person name="Boag P.R."/>
            <person name="Tan P."/>
            <person name="Li Q."/>
            <person name="Min J."/>
            <person name="Yang Y."/>
            <person name="Wang X."/>
            <person name="Fang X."/>
            <person name="Hall R.S."/>
            <person name="Hofmann A."/>
            <person name="Sternberg P.W."/>
            <person name="Jex A.R."/>
            <person name="Gasser R.B."/>
        </authorList>
    </citation>
    <scope>NUCLEOTIDE SEQUENCE [LARGE SCALE GENOMIC DNA]</scope>
    <source>
        <strain evidence="10">PN_DK_2014</strain>
    </source>
</reference>
<dbReference type="InterPro" id="IPR043132">
    <property type="entry name" value="BCAT-like_C"/>
</dbReference>
<keyword evidence="6 10" id="KW-0808">Transferase</keyword>
<evidence type="ECO:0000256" key="2">
    <source>
        <dbReference type="ARBA" id="ARBA00009320"/>
    </source>
</evidence>
<protein>
    <recommendedName>
        <fullName evidence="3">branched-chain-amino-acid transaminase</fullName>
        <ecNumber evidence="3">2.6.1.42</ecNumber>
    </recommendedName>
</protein>
<keyword evidence="4 10" id="KW-0032">Aminotransferase</keyword>
<dbReference type="Gene3D" id="3.20.10.10">
    <property type="entry name" value="D-amino Acid Aminotransferase, subunit A, domain 2"/>
    <property type="match status" value="1"/>
</dbReference>
<dbReference type="Gene3D" id="3.30.470.10">
    <property type="match status" value="1"/>
</dbReference>
<dbReference type="PANTHER" id="PTHR11825:SF44">
    <property type="entry name" value="BRANCHED-CHAIN-AMINO-ACID AMINOTRANSFERASE"/>
    <property type="match status" value="1"/>
</dbReference>
<evidence type="ECO:0000313" key="10">
    <source>
        <dbReference type="EMBL" id="KHN84401.1"/>
    </source>
</evidence>
<evidence type="ECO:0000256" key="3">
    <source>
        <dbReference type="ARBA" id="ARBA00013053"/>
    </source>
</evidence>
<dbReference type="GO" id="GO:0005739">
    <property type="term" value="C:mitochondrion"/>
    <property type="evidence" value="ECO:0007669"/>
    <property type="project" value="TreeGrafter"/>
</dbReference>
<evidence type="ECO:0000256" key="4">
    <source>
        <dbReference type="ARBA" id="ARBA00022576"/>
    </source>
</evidence>
<dbReference type="AlphaFoldDB" id="A0A0B2VLM4"/>
<evidence type="ECO:0000256" key="8">
    <source>
        <dbReference type="ARBA" id="ARBA00023304"/>
    </source>
</evidence>
<dbReference type="PANTHER" id="PTHR11825">
    <property type="entry name" value="SUBGROUP IIII AMINOTRANSFERASE"/>
    <property type="match status" value="1"/>
</dbReference>
<dbReference type="Pfam" id="PF01063">
    <property type="entry name" value="Aminotran_4"/>
    <property type="match status" value="1"/>
</dbReference>
<dbReference type="SUPFAM" id="SSF56752">
    <property type="entry name" value="D-aminoacid aminotransferase-like PLP-dependent enzymes"/>
    <property type="match status" value="1"/>
</dbReference>
<evidence type="ECO:0000256" key="9">
    <source>
        <dbReference type="PIRSR" id="PIRSR006468-1"/>
    </source>
</evidence>
<dbReference type="PIRSF" id="PIRSF006468">
    <property type="entry name" value="BCAT1"/>
    <property type="match status" value="1"/>
</dbReference>
<sequence>MCAAVKMNGVAIYGRHLALGAQRLASTAAGDVNSRTKPFLRSDLKVVRATGSQLRPKPKPGDSLKFGHNFSDHMFEVDWNVSKGWGQPLISPLHNFQLHPGAKVLHYAIELFEGMKAYRGVDNKIRLFRPEMNMERMRRTAARAALPDFSTPEMVEIIKELVKVDQEWVPNTKASSLYIRPAMIALDPTLGVGHANDAKLFVVTGPAGQYYATGFKPVTLLADPEYVRAFPGGVGQYKMGCNYAPSVMVSKVAAEKGCQQVLWLLGEKEHITEVGTMNIMLFWKNENGEEELLTPPLADGVILPGVTRDSLLTLARQWKEFKVSERYVGMFEIRKALKEHRLYEMFGCGTACVVSPVGRILYRNKSKKGEYEELVIPTMEHKPNLMQKLYDSILDIQYGKASYPGWTHDVI</sequence>
<dbReference type="CDD" id="cd01557">
    <property type="entry name" value="BCAT_beta_family"/>
    <property type="match status" value="1"/>
</dbReference>
<keyword evidence="11" id="KW-1185">Reference proteome</keyword>
<proteinExistence type="inferred from homology"/>
<keyword evidence="5" id="KW-0028">Amino-acid biosynthesis</keyword>
<keyword evidence="7" id="KW-0663">Pyridoxal phosphate</keyword>
<comment type="cofactor">
    <cofactor evidence="1">
        <name>pyridoxal 5'-phosphate</name>
        <dbReference type="ChEBI" id="CHEBI:597326"/>
    </cofactor>
</comment>
<dbReference type="OrthoDB" id="1732691at2759"/>
<name>A0A0B2VLM4_TOXCA</name>
<dbReference type="NCBIfam" id="NF009897">
    <property type="entry name" value="PRK13357.1"/>
    <property type="match status" value="1"/>
</dbReference>
<dbReference type="InterPro" id="IPR043131">
    <property type="entry name" value="BCAT-like_N"/>
</dbReference>
<organism evidence="10 11">
    <name type="scientific">Toxocara canis</name>
    <name type="common">Canine roundworm</name>
    <dbReference type="NCBI Taxonomy" id="6265"/>
    <lineage>
        <taxon>Eukaryota</taxon>
        <taxon>Metazoa</taxon>
        <taxon>Ecdysozoa</taxon>
        <taxon>Nematoda</taxon>
        <taxon>Chromadorea</taxon>
        <taxon>Rhabditida</taxon>
        <taxon>Spirurina</taxon>
        <taxon>Ascaridomorpha</taxon>
        <taxon>Ascaridoidea</taxon>
        <taxon>Toxocaridae</taxon>
        <taxon>Toxocara</taxon>
    </lineage>
</organism>
<dbReference type="GO" id="GO:0004084">
    <property type="term" value="F:branched-chain-amino-acid transaminase activity"/>
    <property type="evidence" value="ECO:0007669"/>
    <property type="project" value="UniProtKB-EC"/>
</dbReference>
<dbReference type="NCBIfam" id="TIGR01123">
    <property type="entry name" value="ilvE_II"/>
    <property type="match status" value="1"/>
</dbReference>
<dbReference type="GO" id="GO:0009098">
    <property type="term" value="P:L-leucine biosynthetic process"/>
    <property type="evidence" value="ECO:0007669"/>
    <property type="project" value="TreeGrafter"/>
</dbReference>
<evidence type="ECO:0000256" key="1">
    <source>
        <dbReference type="ARBA" id="ARBA00001933"/>
    </source>
</evidence>
<evidence type="ECO:0000256" key="6">
    <source>
        <dbReference type="ARBA" id="ARBA00022679"/>
    </source>
</evidence>
<dbReference type="STRING" id="6265.A0A0B2VLM4"/>
<evidence type="ECO:0000256" key="5">
    <source>
        <dbReference type="ARBA" id="ARBA00022605"/>
    </source>
</evidence>
<dbReference type="GO" id="GO:0009099">
    <property type="term" value="P:L-valine biosynthetic process"/>
    <property type="evidence" value="ECO:0007669"/>
    <property type="project" value="TreeGrafter"/>
</dbReference>
<accession>A0A0B2VLM4</accession>
<dbReference type="FunFam" id="3.30.470.10:FF:000002">
    <property type="entry name" value="Branched-chain-amino-acid aminotransferase"/>
    <property type="match status" value="1"/>
</dbReference>
<gene>
    <name evidence="10" type="primary">bcat-1</name>
    <name evidence="10" type="ORF">Tcan_08407</name>
</gene>
<dbReference type="OMA" id="ICTDHMV"/>
<feature type="modified residue" description="N6-(pyridoxal phosphate)lysine" evidence="9">
    <location>
        <position position="238"/>
    </location>
</feature>
<dbReference type="InterPro" id="IPR036038">
    <property type="entry name" value="Aminotransferase-like"/>
</dbReference>
<keyword evidence="8" id="KW-0100">Branched-chain amino acid biosynthesis</keyword>
<dbReference type="InterPro" id="IPR001544">
    <property type="entry name" value="Aminotrans_IV"/>
</dbReference>